<sequence>MALVPYPGSSSLERIEPEPIPFPVRSASSTEVFAWIGLQIKYHLKPKRPHHNLIQDEHLTGEFLYTESVEALIQSFRKMGFASKEDYWDASNSTMMRKIIGTVLSFRRELESRRMTAMSHSTVVTSSNPTAMASDDISHSTVAEPDIMSHSAAVTSAVLPLQSTKVSQFELDNPAEEWSKDAFGVKPEEAEDKDVKKDNAQSAENPSPSANASIRQLPDLLDVTSGAEYTISIHDGAKDEQYEVKAETSEAKSKSKGEIRSSLAGLQAALSNFLNRGVNGGTKHKQENKEINGEGDRKNTTLIVRKSHNGSGPNGGSNWKKENGKEDNDDDWKHTEDGKEDKDTEKHVEDSEVFPELTRLK</sequence>
<feature type="compositionally biased region" description="Basic and acidic residues" evidence="1">
    <location>
        <begin position="319"/>
        <end position="350"/>
    </location>
</feature>
<evidence type="ECO:0000313" key="3">
    <source>
        <dbReference type="Proteomes" id="UP000178129"/>
    </source>
</evidence>
<name>A0A1E1KM70_9HELO</name>
<dbReference type="InParanoid" id="A0A1E1KM70"/>
<feature type="compositionally biased region" description="Low complexity" evidence="1">
    <location>
        <begin position="200"/>
        <end position="213"/>
    </location>
</feature>
<reference evidence="3" key="1">
    <citation type="submission" date="2016-03" db="EMBL/GenBank/DDBJ databases">
        <authorList>
            <person name="Ploux O."/>
        </authorList>
    </citation>
    <scope>NUCLEOTIDE SEQUENCE [LARGE SCALE GENOMIC DNA]</scope>
    <source>
        <strain evidence="3">UK7</strain>
    </source>
</reference>
<comment type="caution">
    <text evidence="2">The sequence shown here is derived from an EMBL/GenBank/DDBJ whole genome shotgun (WGS) entry which is preliminary data.</text>
</comment>
<organism evidence="2 3">
    <name type="scientific">Rhynchosporium graminicola</name>
    <dbReference type="NCBI Taxonomy" id="2792576"/>
    <lineage>
        <taxon>Eukaryota</taxon>
        <taxon>Fungi</taxon>
        <taxon>Dikarya</taxon>
        <taxon>Ascomycota</taxon>
        <taxon>Pezizomycotina</taxon>
        <taxon>Leotiomycetes</taxon>
        <taxon>Helotiales</taxon>
        <taxon>Ploettnerulaceae</taxon>
        <taxon>Rhynchosporium</taxon>
    </lineage>
</organism>
<evidence type="ECO:0000256" key="1">
    <source>
        <dbReference type="SAM" id="MobiDB-lite"/>
    </source>
</evidence>
<dbReference type="Proteomes" id="UP000178129">
    <property type="component" value="Unassembled WGS sequence"/>
</dbReference>
<keyword evidence="3" id="KW-1185">Reference proteome</keyword>
<dbReference type="AlphaFoldDB" id="A0A1E1KM70"/>
<dbReference type="EMBL" id="FJUW01000016">
    <property type="protein sequence ID" value="CZS99071.1"/>
    <property type="molecule type" value="Genomic_DNA"/>
</dbReference>
<feature type="region of interest" description="Disordered" evidence="1">
    <location>
        <begin position="275"/>
        <end position="361"/>
    </location>
</feature>
<evidence type="ECO:0000313" key="2">
    <source>
        <dbReference type="EMBL" id="CZS99071.1"/>
    </source>
</evidence>
<protein>
    <submittedName>
        <fullName evidence="2">Uncharacterized protein</fullName>
    </submittedName>
</protein>
<gene>
    <name evidence="2" type="ORF">RCO7_00434</name>
</gene>
<feature type="compositionally biased region" description="Basic and acidic residues" evidence="1">
    <location>
        <begin position="284"/>
        <end position="299"/>
    </location>
</feature>
<accession>A0A1E1KM70</accession>
<feature type="region of interest" description="Disordered" evidence="1">
    <location>
        <begin position="178"/>
        <end position="215"/>
    </location>
</feature>
<proteinExistence type="predicted"/>